<dbReference type="Proteomes" id="UP000520767">
    <property type="component" value="Unassembled WGS sequence"/>
</dbReference>
<dbReference type="EMBL" id="JACHJQ010000014">
    <property type="protein sequence ID" value="MBB4912536.1"/>
    <property type="molecule type" value="Genomic_DNA"/>
</dbReference>
<evidence type="ECO:0000313" key="2">
    <source>
        <dbReference type="Proteomes" id="UP000520767"/>
    </source>
</evidence>
<dbReference type="InterPro" id="IPR046003">
    <property type="entry name" value="DUF5959"/>
</dbReference>
<proteinExistence type="predicted"/>
<accession>A0A7W7QGB0</accession>
<evidence type="ECO:0000313" key="1">
    <source>
        <dbReference type="EMBL" id="MBB4912536.1"/>
    </source>
</evidence>
<dbReference type="Pfam" id="PF19384">
    <property type="entry name" value="DUF5959"/>
    <property type="match status" value="1"/>
</dbReference>
<keyword evidence="2" id="KW-1185">Reference proteome</keyword>
<comment type="caution">
    <text evidence="1">The sequence shown here is derived from an EMBL/GenBank/DDBJ whole genome shotgun (WGS) entry which is preliminary data.</text>
</comment>
<gene>
    <name evidence="1" type="ORF">FHR82_008808</name>
</gene>
<organism evidence="1 2">
    <name type="scientific">Actinophytocola algeriensis</name>
    <dbReference type="NCBI Taxonomy" id="1768010"/>
    <lineage>
        <taxon>Bacteria</taxon>
        <taxon>Bacillati</taxon>
        <taxon>Actinomycetota</taxon>
        <taxon>Actinomycetes</taxon>
        <taxon>Pseudonocardiales</taxon>
        <taxon>Pseudonocardiaceae</taxon>
    </lineage>
</organism>
<sequence>MADEPIDLIRFEGHGNSVVLRITGAQEVVSTRVLNGEFLVDTPFVRGTLRATVVPADLWEWRDALDGLDAGHDIGWREHTRGASMIIERAGDQALVTIKDDDGGAATTVTVTVPLPDEWFDDAYGRLDLTLKTWPVD</sequence>
<reference evidence="1 2" key="1">
    <citation type="submission" date="2020-08" db="EMBL/GenBank/DDBJ databases">
        <title>Genomic Encyclopedia of Type Strains, Phase III (KMG-III): the genomes of soil and plant-associated and newly described type strains.</title>
        <authorList>
            <person name="Whitman W."/>
        </authorList>
    </citation>
    <scope>NUCLEOTIDE SEQUENCE [LARGE SCALE GENOMIC DNA]</scope>
    <source>
        <strain evidence="1 2">CECT 8960</strain>
    </source>
</reference>
<dbReference type="RefSeq" id="WP_184816523.1">
    <property type="nucleotide sequence ID" value="NZ_JACHJQ010000014.1"/>
</dbReference>
<protein>
    <submittedName>
        <fullName evidence="1">Uncharacterized protein</fullName>
    </submittedName>
</protein>
<name>A0A7W7QGB0_9PSEU</name>
<dbReference type="AlphaFoldDB" id="A0A7W7QGB0"/>